<dbReference type="AlphaFoldDB" id="A0A426YSZ3"/>
<comment type="caution">
    <text evidence="2">The sequence shown here is derived from an EMBL/GenBank/DDBJ whole genome shotgun (WGS) entry which is preliminary data.</text>
</comment>
<gene>
    <name evidence="2" type="ORF">B296_00033261</name>
</gene>
<evidence type="ECO:0000313" key="2">
    <source>
        <dbReference type="EMBL" id="RRT54837.1"/>
    </source>
</evidence>
<feature type="chain" id="PRO_5019489825" description="Secreted protein" evidence="1">
    <location>
        <begin position="20"/>
        <end position="125"/>
    </location>
</feature>
<proteinExistence type="predicted"/>
<keyword evidence="1" id="KW-0732">Signal</keyword>
<evidence type="ECO:0008006" key="4">
    <source>
        <dbReference type="Google" id="ProtNLM"/>
    </source>
</evidence>
<dbReference type="Proteomes" id="UP000287651">
    <property type="component" value="Unassembled WGS sequence"/>
</dbReference>
<evidence type="ECO:0000256" key="1">
    <source>
        <dbReference type="SAM" id="SignalP"/>
    </source>
</evidence>
<name>A0A426YSZ3_ENSVE</name>
<protein>
    <recommendedName>
        <fullName evidence="4">Secreted protein</fullName>
    </recommendedName>
</protein>
<dbReference type="EMBL" id="AMZH03010393">
    <property type="protein sequence ID" value="RRT54837.1"/>
    <property type="molecule type" value="Genomic_DNA"/>
</dbReference>
<accession>A0A426YSZ3</accession>
<feature type="signal peptide" evidence="1">
    <location>
        <begin position="1"/>
        <end position="19"/>
    </location>
</feature>
<reference evidence="2 3" key="1">
    <citation type="journal article" date="2014" name="Agronomy (Basel)">
        <title>A Draft Genome Sequence for Ensete ventricosum, the Drought-Tolerant Tree Against Hunger.</title>
        <authorList>
            <person name="Harrison J."/>
            <person name="Moore K.A."/>
            <person name="Paszkiewicz K."/>
            <person name="Jones T."/>
            <person name="Grant M."/>
            <person name="Ambacheew D."/>
            <person name="Muzemil S."/>
            <person name="Studholme D.J."/>
        </authorList>
    </citation>
    <scope>NUCLEOTIDE SEQUENCE [LARGE SCALE GENOMIC DNA]</scope>
</reference>
<organism evidence="2 3">
    <name type="scientific">Ensete ventricosum</name>
    <name type="common">Abyssinian banana</name>
    <name type="synonym">Musa ensete</name>
    <dbReference type="NCBI Taxonomy" id="4639"/>
    <lineage>
        <taxon>Eukaryota</taxon>
        <taxon>Viridiplantae</taxon>
        <taxon>Streptophyta</taxon>
        <taxon>Embryophyta</taxon>
        <taxon>Tracheophyta</taxon>
        <taxon>Spermatophyta</taxon>
        <taxon>Magnoliopsida</taxon>
        <taxon>Liliopsida</taxon>
        <taxon>Zingiberales</taxon>
        <taxon>Musaceae</taxon>
        <taxon>Ensete</taxon>
    </lineage>
</organism>
<evidence type="ECO:0000313" key="3">
    <source>
        <dbReference type="Proteomes" id="UP000287651"/>
    </source>
</evidence>
<sequence>MSWWWPHLLLFLLWRQCRCRAMLEDAERHDVNVDASLPPVPLAPTQMPHHFASSSSLSLMFGSTSARLTYVSAILNFFNIVTVCFSKTTTEAGGHLTIEDIYGSLKTIFVRDGMLDFLKKVLFFF</sequence>